<dbReference type="PANTHER" id="PTHR33602">
    <property type="entry name" value="REGULATORY PROTEIN RECX FAMILY PROTEIN"/>
    <property type="match status" value="1"/>
</dbReference>
<comment type="subcellular location">
    <subcellularLocation>
        <location evidence="1 5">Cytoplasm</location>
    </subcellularLocation>
</comment>
<name>A0A0E9MXV1_9BACT</name>
<dbReference type="InterPro" id="IPR003783">
    <property type="entry name" value="Regulatory_RecX"/>
</dbReference>
<dbReference type="InterPro" id="IPR053925">
    <property type="entry name" value="RecX_HTH_3rd"/>
</dbReference>
<evidence type="ECO:0000256" key="4">
    <source>
        <dbReference type="ARBA" id="ARBA00022490"/>
    </source>
</evidence>
<comment type="caution">
    <text evidence="9">The sequence shown here is derived from an EMBL/GenBank/DDBJ whole genome shotgun (WGS) entry which is preliminary data.</text>
</comment>
<evidence type="ECO:0000259" key="7">
    <source>
        <dbReference type="Pfam" id="PF21981"/>
    </source>
</evidence>
<dbReference type="InterPro" id="IPR036388">
    <property type="entry name" value="WH-like_DNA-bd_sf"/>
</dbReference>
<feature type="domain" description="RecX second three-helical" evidence="6">
    <location>
        <begin position="58"/>
        <end position="98"/>
    </location>
</feature>
<dbReference type="OrthoDB" id="1523826at2"/>
<dbReference type="HAMAP" id="MF_01114">
    <property type="entry name" value="RecX"/>
    <property type="match status" value="1"/>
</dbReference>
<dbReference type="Gene3D" id="1.10.10.10">
    <property type="entry name" value="Winged helix-like DNA-binding domain superfamily/Winged helix DNA-binding domain"/>
    <property type="match status" value="3"/>
</dbReference>
<reference evidence="9 10" key="1">
    <citation type="submission" date="2015-04" db="EMBL/GenBank/DDBJ databases">
        <title>Whole genome shotgun sequence of Flavihumibacter petaseus NBRC 106054.</title>
        <authorList>
            <person name="Miyazawa S."/>
            <person name="Hosoyama A."/>
            <person name="Hashimoto M."/>
            <person name="Noguchi M."/>
            <person name="Tsuchikane K."/>
            <person name="Ohji S."/>
            <person name="Yamazoe A."/>
            <person name="Ichikawa N."/>
            <person name="Kimura A."/>
            <person name="Fujita N."/>
        </authorList>
    </citation>
    <scope>NUCLEOTIDE SEQUENCE [LARGE SCALE GENOMIC DNA]</scope>
    <source>
        <strain evidence="9 10">NBRC 106054</strain>
    </source>
</reference>
<dbReference type="AlphaFoldDB" id="A0A0E9MXV1"/>
<evidence type="ECO:0000256" key="2">
    <source>
        <dbReference type="ARBA" id="ARBA00009695"/>
    </source>
</evidence>
<gene>
    <name evidence="5 9" type="primary">recX</name>
    <name evidence="9" type="ORF">FPE01S_01_12740</name>
</gene>
<feature type="domain" description="RecX third three-helical" evidence="7">
    <location>
        <begin position="108"/>
        <end position="152"/>
    </location>
</feature>
<evidence type="ECO:0000259" key="6">
    <source>
        <dbReference type="Pfam" id="PF02631"/>
    </source>
</evidence>
<organism evidence="9 10">
    <name type="scientific">Flavihumibacter petaseus NBRC 106054</name>
    <dbReference type="NCBI Taxonomy" id="1220578"/>
    <lineage>
        <taxon>Bacteria</taxon>
        <taxon>Pseudomonadati</taxon>
        <taxon>Bacteroidota</taxon>
        <taxon>Chitinophagia</taxon>
        <taxon>Chitinophagales</taxon>
        <taxon>Chitinophagaceae</taxon>
        <taxon>Flavihumibacter</taxon>
    </lineage>
</organism>
<evidence type="ECO:0000256" key="1">
    <source>
        <dbReference type="ARBA" id="ARBA00004496"/>
    </source>
</evidence>
<dbReference type="Pfam" id="PF02631">
    <property type="entry name" value="RecX_HTH2"/>
    <property type="match status" value="1"/>
</dbReference>
<feature type="domain" description="RecX first three-helical" evidence="8">
    <location>
        <begin position="12"/>
        <end position="50"/>
    </location>
</feature>
<comment type="similarity">
    <text evidence="2 5">Belongs to the RecX family.</text>
</comment>
<dbReference type="GO" id="GO:0006282">
    <property type="term" value="P:regulation of DNA repair"/>
    <property type="evidence" value="ECO:0007669"/>
    <property type="project" value="UniProtKB-UniRule"/>
</dbReference>
<proteinExistence type="inferred from homology"/>
<accession>A0A0E9MXV1</accession>
<evidence type="ECO:0000256" key="3">
    <source>
        <dbReference type="ARBA" id="ARBA00018111"/>
    </source>
</evidence>
<dbReference type="RefSeq" id="WP_046367982.1">
    <property type="nucleotide sequence ID" value="NZ_BBWV01000001.1"/>
</dbReference>
<keyword evidence="10" id="KW-1185">Reference proteome</keyword>
<dbReference type="STRING" id="1220578.FPE01S_01_12740"/>
<dbReference type="Proteomes" id="UP000033121">
    <property type="component" value="Unassembled WGS sequence"/>
</dbReference>
<comment type="function">
    <text evidence="5">Modulates RecA activity.</text>
</comment>
<evidence type="ECO:0000313" key="10">
    <source>
        <dbReference type="Proteomes" id="UP000033121"/>
    </source>
</evidence>
<evidence type="ECO:0000313" key="9">
    <source>
        <dbReference type="EMBL" id="GAO42261.1"/>
    </source>
</evidence>
<dbReference type="Pfam" id="PF21981">
    <property type="entry name" value="RecX_HTH3"/>
    <property type="match status" value="1"/>
</dbReference>
<keyword evidence="4 5" id="KW-0963">Cytoplasm</keyword>
<dbReference type="InterPro" id="IPR053924">
    <property type="entry name" value="RecX_HTH_2nd"/>
</dbReference>
<evidence type="ECO:0000256" key="5">
    <source>
        <dbReference type="HAMAP-Rule" id="MF_01114"/>
    </source>
</evidence>
<protein>
    <recommendedName>
        <fullName evidence="3 5">Regulatory protein RecX</fullName>
    </recommendedName>
</protein>
<sequence>MLRSKQLTPDQALQKARHYCAYQERCHQELRQKLYEYGLRQAEVENAIATLIDEDYLNEERFALQFAGGKFRMKSWGYNRITRELQQRQISDYCIRKAIQAISPEDYRKTLEKITRSKWEQLAGEQPLVRIKKVQDYLLYKGFDWSEIREIIARTQDQASVD</sequence>
<dbReference type="InterPro" id="IPR053926">
    <property type="entry name" value="RecX_HTH_1st"/>
</dbReference>
<dbReference type="GO" id="GO:0005737">
    <property type="term" value="C:cytoplasm"/>
    <property type="evidence" value="ECO:0007669"/>
    <property type="project" value="UniProtKB-SubCell"/>
</dbReference>
<dbReference type="EMBL" id="BBWV01000001">
    <property type="protein sequence ID" value="GAO42261.1"/>
    <property type="molecule type" value="Genomic_DNA"/>
</dbReference>
<dbReference type="Pfam" id="PF21982">
    <property type="entry name" value="RecX_HTH1"/>
    <property type="match status" value="1"/>
</dbReference>
<dbReference type="PANTHER" id="PTHR33602:SF1">
    <property type="entry name" value="REGULATORY PROTEIN RECX FAMILY PROTEIN"/>
    <property type="match status" value="1"/>
</dbReference>
<evidence type="ECO:0000259" key="8">
    <source>
        <dbReference type="Pfam" id="PF21982"/>
    </source>
</evidence>